<protein>
    <submittedName>
        <fullName evidence="3">Nuclear fragile X mental retardation-interacting protein 1</fullName>
    </submittedName>
</protein>
<name>A0A6J2JKL5_BOMMA</name>
<proteinExistence type="predicted"/>
<sequence length="436" mass="50640">MNPIELSRYIPQSPRMPNYPRFCFPNTQWRFNYGPRVSSWSNQTQSIIDRNEEHWCETCDRGFPNAVILEKHKNQHEKCNIDGCGFVAHPKIITKHIQMQHSTGLYKKIAKLNNPEEIKTWREERRRNYPTQANIEKKAAMVREKIERGEKMGLSRDKNMCDNKKSGMNRKYKSDNRKFNNKCELNRRKPIEQKFKANQKPSQTPFKKTKVLPVLDEKRSIKPFFGIQDILSESVTPEDIMETEKFDLGIEDDDVSEENVPNTKTNISSESTVCNALSSLICEYGSSDDDEFTVSKENIIDKCNQNSETNGNLHKVNSEPKSVAIPNLSVPEMSEHKRKDSKSCLLDVDDDGPEEIAILKKDITELTPDIIPDKKSVPIEKKEKIKSYPTKVIKKPPRSRVPSTLLQKLLFKEVKQERNIILQCIRHIRKNNYFTK</sequence>
<dbReference type="RefSeq" id="XP_028030131.1">
    <property type="nucleotide sequence ID" value="XM_028174330.1"/>
</dbReference>
<dbReference type="Proteomes" id="UP000504629">
    <property type="component" value="Unplaced"/>
</dbReference>
<dbReference type="PROSITE" id="PS00028">
    <property type="entry name" value="ZINC_FINGER_C2H2_1"/>
    <property type="match status" value="1"/>
</dbReference>
<reference evidence="3" key="1">
    <citation type="submission" date="2025-08" db="UniProtKB">
        <authorList>
            <consortium name="RefSeq"/>
        </authorList>
    </citation>
    <scope>IDENTIFICATION</scope>
    <source>
        <tissue evidence="3">Silk gland</tissue>
    </source>
</reference>
<dbReference type="GO" id="GO:0000492">
    <property type="term" value="P:box C/D snoRNP assembly"/>
    <property type="evidence" value="ECO:0007669"/>
    <property type="project" value="TreeGrafter"/>
</dbReference>
<dbReference type="AlphaFoldDB" id="A0A6J2JKL5"/>
<dbReference type="GO" id="GO:0005634">
    <property type="term" value="C:nucleus"/>
    <property type="evidence" value="ECO:0007669"/>
    <property type="project" value="TreeGrafter"/>
</dbReference>
<dbReference type="GO" id="GO:0003723">
    <property type="term" value="F:RNA binding"/>
    <property type="evidence" value="ECO:0007669"/>
    <property type="project" value="InterPro"/>
</dbReference>
<dbReference type="PANTHER" id="PTHR13309">
    <property type="entry name" value="NUCLEAR FRAGILE X MENTAL RETARDATION PROTEIN INTERACTING PROTEIN 1"/>
    <property type="match status" value="1"/>
</dbReference>
<evidence type="ECO:0000313" key="3">
    <source>
        <dbReference type="RefSeq" id="XP_028030131.1"/>
    </source>
</evidence>
<dbReference type="GeneID" id="114242982"/>
<keyword evidence="2" id="KW-1185">Reference proteome</keyword>
<dbReference type="PANTHER" id="PTHR13309:SF0">
    <property type="entry name" value="FMR1-INTERACTING PROTEIN NUFIP1"/>
    <property type="match status" value="1"/>
</dbReference>
<feature type="domain" description="C2H2-type" evidence="1">
    <location>
        <begin position="56"/>
        <end position="76"/>
    </location>
</feature>
<evidence type="ECO:0000313" key="2">
    <source>
        <dbReference type="Proteomes" id="UP000504629"/>
    </source>
</evidence>
<dbReference type="InterPro" id="IPR013087">
    <property type="entry name" value="Znf_C2H2_type"/>
</dbReference>
<dbReference type="Pfam" id="PF10453">
    <property type="entry name" value="NUFIP1"/>
    <property type="match status" value="1"/>
</dbReference>
<evidence type="ECO:0000259" key="1">
    <source>
        <dbReference type="PROSITE" id="PS00028"/>
    </source>
</evidence>
<gene>
    <name evidence="3" type="primary">LOC114242982</name>
</gene>
<accession>A0A6J2JKL5</accession>
<dbReference type="KEGG" id="bman:114242982"/>
<dbReference type="CTD" id="40043"/>
<dbReference type="InterPro" id="IPR039136">
    <property type="entry name" value="NUFIP1-like"/>
</dbReference>
<dbReference type="OrthoDB" id="273070at2759"/>
<dbReference type="InterPro" id="IPR019496">
    <property type="entry name" value="NUFIP1_cons_dom"/>
</dbReference>
<organism evidence="2 3">
    <name type="scientific">Bombyx mandarina</name>
    <name type="common">Wild silk moth</name>
    <name type="synonym">Wild silkworm</name>
    <dbReference type="NCBI Taxonomy" id="7092"/>
    <lineage>
        <taxon>Eukaryota</taxon>
        <taxon>Metazoa</taxon>
        <taxon>Ecdysozoa</taxon>
        <taxon>Arthropoda</taxon>
        <taxon>Hexapoda</taxon>
        <taxon>Insecta</taxon>
        <taxon>Pterygota</taxon>
        <taxon>Neoptera</taxon>
        <taxon>Endopterygota</taxon>
        <taxon>Lepidoptera</taxon>
        <taxon>Glossata</taxon>
        <taxon>Ditrysia</taxon>
        <taxon>Bombycoidea</taxon>
        <taxon>Bombycidae</taxon>
        <taxon>Bombycinae</taxon>
        <taxon>Bombyx</taxon>
    </lineage>
</organism>